<feature type="non-terminal residue" evidence="1">
    <location>
        <position position="59"/>
    </location>
</feature>
<name>A0ABN9VHF0_9DINO</name>
<feature type="non-terminal residue" evidence="1">
    <location>
        <position position="1"/>
    </location>
</feature>
<accession>A0ABN9VHF0</accession>
<proteinExistence type="predicted"/>
<dbReference type="Proteomes" id="UP001189429">
    <property type="component" value="Unassembled WGS sequence"/>
</dbReference>
<sequence>VCTRRVAPAAIEIDAADVERDAGAVTSELRVAMGWLPCAPVAWVGIDDAARGQNVSFAP</sequence>
<keyword evidence="2" id="KW-1185">Reference proteome</keyword>
<reference evidence="1" key="1">
    <citation type="submission" date="2023-10" db="EMBL/GenBank/DDBJ databases">
        <authorList>
            <person name="Chen Y."/>
            <person name="Shah S."/>
            <person name="Dougan E. K."/>
            <person name="Thang M."/>
            <person name="Chan C."/>
        </authorList>
    </citation>
    <scope>NUCLEOTIDE SEQUENCE [LARGE SCALE GENOMIC DNA]</scope>
</reference>
<evidence type="ECO:0000313" key="2">
    <source>
        <dbReference type="Proteomes" id="UP001189429"/>
    </source>
</evidence>
<protein>
    <submittedName>
        <fullName evidence="1">Uncharacterized protein</fullName>
    </submittedName>
</protein>
<organism evidence="1 2">
    <name type="scientific">Prorocentrum cordatum</name>
    <dbReference type="NCBI Taxonomy" id="2364126"/>
    <lineage>
        <taxon>Eukaryota</taxon>
        <taxon>Sar</taxon>
        <taxon>Alveolata</taxon>
        <taxon>Dinophyceae</taxon>
        <taxon>Prorocentrales</taxon>
        <taxon>Prorocentraceae</taxon>
        <taxon>Prorocentrum</taxon>
    </lineage>
</organism>
<comment type="caution">
    <text evidence="1">The sequence shown here is derived from an EMBL/GenBank/DDBJ whole genome shotgun (WGS) entry which is preliminary data.</text>
</comment>
<dbReference type="EMBL" id="CAUYUJ010017183">
    <property type="protein sequence ID" value="CAK0872638.1"/>
    <property type="molecule type" value="Genomic_DNA"/>
</dbReference>
<gene>
    <name evidence="1" type="ORF">PCOR1329_LOCUS58040</name>
</gene>
<evidence type="ECO:0000313" key="1">
    <source>
        <dbReference type="EMBL" id="CAK0872638.1"/>
    </source>
</evidence>